<dbReference type="InterPro" id="IPR052712">
    <property type="entry name" value="Acid_resist_chaperone_HdeD"/>
</dbReference>
<keyword evidence="1" id="KW-0812">Transmembrane</keyword>
<evidence type="ECO:0000313" key="2">
    <source>
        <dbReference type="EMBL" id="AVO35201.1"/>
    </source>
</evidence>
<feature type="transmembrane region" description="Helical" evidence="1">
    <location>
        <begin position="156"/>
        <end position="179"/>
    </location>
</feature>
<gene>
    <name evidence="2" type="ORF">C6570_13875</name>
</gene>
<protein>
    <recommendedName>
        <fullName evidence="4">HdeD family acid-resistance protein</fullName>
    </recommendedName>
</protein>
<dbReference type="PANTHER" id="PTHR34989:SF1">
    <property type="entry name" value="PROTEIN HDED"/>
    <property type="match status" value="1"/>
</dbReference>
<dbReference type="InterPro" id="IPR005325">
    <property type="entry name" value="DUF308_memb"/>
</dbReference>
<keyword evidence="3" id="KW-1185">Reference proteome</keyword>
<accession>A0A2S0MHH0</accession>
<proteinExistence type="predicted"/>
<evidence type="ECO:0000313" key="3">
    <source>
        <dbReference type="Proteomes" id="UP000239709"/>
    </source>
</evidence>
<keyword evidence="1" id="KW-0472">Membrane</keyword>
<dbReference type="AlphaFoldDB" id="A0A2S0MHH0"/>
<reference evidence="2 3" key="1">
    <citation type="submission" date="2018-03" db="EMBL/GenBank/DDBJ databases">
        <title>Genome sequencing of Ottowia sp.</title>
        <authorList>
            <person name="Kim S.-J."/>
            <person name="Heo J."/>
            <person name="Kwon S.-W."/>
        </authorList>
    </citation>
    <scope>NUCLEOTIDE SEQUENCE [LARGE SCALE GENOMIC DNA]</scope>
    <source>
        <strain evidence="2 3">KADR8-3</strain>
    </source>
</reference>
<name>A0A2S0MHH0_9BURK</name>
<evidence type="ECO:0008006" key="4">
    <source>
        <dbReference type="Google" id="ProtNLM"/>
    </source>
</evidence>
<sequence>MVRPNADDLATAMGKSWWLLLLRGLVAIAFALLTWLQPAASLAAMVLVFGIYVLADGVLGIWAALSGRKNHRHWWVLLLWGLVSVAVGAMTFLAPAVTGLVLLMYIAAWAIVTGVLQIVAAFRLRKEIQGEWLMGLMGVLSVAFGLLLVAQPGAGALAVAWIIATYAFIFGALTVMMAFKVRKFANHFG</sequence>
<feature type="transmembrane region" description="Helical" evidence="1">
    <location>
        <begin position="17"/>
        <end position="36"/>
    </location>
</feature>
<keyword evidence="1" id="KW-1133">Transmembrane helix</keyword>
<dbReference type="OrthoDB" id="193343at2"/>
<dbReference type="Pfam" id="PF03729">
    <property type="entry name" value="DUF308"/>
    <property type="match status" value="1"/>
</dbReference>
<dbReference type="RefSeq" id="WP_106703750.1">
    <property type="nucleotide sequence ID" value="NZ_CP027666.1"/>
</dbReference>
<feature type="transmembrane region" description="Helical" evidence="1">
    <location>
        <begin position="74"/>
        <end position="94"/>
    </location>
</feature>
<feature type="transmembrane region" description="Helical" evidence="1">
    <location>
        <begin position="42"/>
        <end position="62"/>
    </location>
</feature>
<feature type="transmembrane region" description="Helical" evidence="1">
    <location>
        <begin position="132"/>
        <end position="150"/>
    </location>
</feature>
<dbReference type="Proteomes" id="UP000239709">
    <property type="component" value="Chromosome"/>
</dbReference>
<organism evidence="2 3">
    <name type="scientific">Ottowia oryzae</name>
    <dbReference type="NCBI Taxonomy" id="2109914"/>
    <lineage>
        <taxon>Bacteria</taxon>
        <taxon>Pseudomonadati</taxon>
        <taxon>Pseudomonadota</taxon>
        <taxon>Betaproteobacteria</taxon>
        <taxon>Burkholderiales</taxon>
        <taxon>Comamonadaceae</taxon>
        <taxon>Ottowia</taxon>
    </lineage>
</organism>
<dbReference type="GO" id="GO:0005886">
    <property type="term" value="C:plasma membrane"/>
    <property type="evidence" value="ECO:0007669"/>
    <property type="project" value="TreeGrafter"/>
</dbReference>
<evidence type="ECO:0000256" key="1">
    <source>
        <dbReference type="SAM" id="Phobius"/>
    </source>
</evidence>
<dbReference type="PANTHER" id="PTHR34989">
    <property type="entry name" value="PROTEIN HDED"/>
    <property type="match status" value="1"/>
</dbReference>
<dbReference type="KEGG" id="otk:C6570_13875"/>
<dbReference type="EMBL" id="CP027666">
    <property type="protein sequence ID" value="AVO35201.1"/>
    <property type="molecule type" value="Genomic_DNA"/>
</dbReference>
<feature type="transmembrane region" description="Helical" evidence="1">
    <location>
        <begin position="100"/>
        <end position="120"/>
    </location>
</feature>